<evidence type="ECO:0000313" key="3">
    <source>
        <dbReference type="Proteomes" id="UP001488838"/>
    </source>
</evidence>
<gene>
    <name evidence="2" type="ORF">U0070_024648</name>
</gene>
<reference evidence="2 3" key="1">
    <citation type="journal article" date="2023" name="bioRxiv">
        <title>Conserved and derived expression patterns and positive selection on dental genes reveal complex evolutionary context of ever-growing rodent molars.</title>
        <authorList>
            <person name="Calamari Z.T."/>
            <person name="Song A."/>
            <person name="Cohen E."/>
            <person name="Akter M."/>
            <person name="Roy R.D."/>
            <person name="Hallikas O."/>
            <person name="Christensen M.M."/>
            <person name="Li P."/>
            <person name="Marangoni P."/>
            <person name="Jernvall J."/>
            <person name="Klein O.D."/>
        </authorList>
    </citation>
    <scope>NUCLEOTIDE SEQUENCE [LARGE SCALE GENOMIC DNA]</scope>
    <source>
        <strain evidence="2">V071</strain>
    </source>
</reference>
<feature type="compositionally biased region" description="Basic and acidic residues" evidence="1">
    <location>
        <begin position="145"/>
        <end position="154"/>
    </location>
</feature>
<dbReference type="AlphaFoldDB" id="A0AAW0JXF0"/>
<sequence length="154" mass="16495">MRTPNLAPLLINTSTYKATESMNFTCSEGHLSCSGPHLPGRLHPRRPLGGGLLWPSPARFVTPAELSPENPSRSQPPASGGSDLSGFLPPRPARARIALVWEPRSLTSMSAAVASAAVHPDSMLSEAEEPKEGTPAARLRQVQRRNVEEGGSRR</sequence>
<proteinExistence type="predicted"/>
<comment type="caution">
    <text evidence="2">The sequence shown here is derived from an EMBL/GenBank/DDBJ whole genome shotgun (WGS) entry which is preliminary data.</text>
</comment>
<organism evidence="2 3">
    <name type="scientific">Myodes glareolus</name>
    <name type="common">Bank vole</name>
    <name type="synonym">Clethrionomys glareolus</name>
    <dbReference type="NCBI Taxonomy" id="447135"/>
    <lineage>
        <taxon>Eukaryota</taxon>
        <taxon>Metazoa</taxon>
        <taxon>Chordata</taxon>
        <taxon>Craniata</taxon>
        <taxon>Vertebrata</taxon>
        <taxon>Euteleostomi</taxon>
        <taxon>Mammalia</taxon>
        <taxon>Eutheria</taxon>
        <taxon>Euarchontoglires</taxon>
        <taxon>Glires</taxon>
        <taxon>Rodentia</taxon>
        <taxon>Myomorpha</taxon>
        <taxon>Muroidea</taxon>
        <taxon>Cricetidae</taxon>
        <taxon>Arvicolinae</taxon>
        <taxon>Myodes</taxon>
    </lineage>
</organism>
<dbReference type="Proteomes" id="UP001488838">
    <property type="component" value="Unassembled WGS sequence"/>
</dbReference>
<evidence type="ECO:0000313" key="2">
    <source>
        <dbReference type="EMBL" id="KAK7831360.1"/>
    </source>
</evidence>
<keyword evidence="3" id="KW-1185">Reference proteome</keyword>
<feature type="region of interest" description="Disordered" evidence="1">
    <location>
        <begin position="110"/>
        <end position="154"/>
    </location>
</feature>
<evidence type="ECO:0000256" key="1">
    <source>
        <dbReference type="SAM" id="MobiDB-lite"/>
    </source>
</evidence>
<protein>
    <submittedName>
        <fullName evidence="2">Uncharacterized protein</fullName>
    </submittedName>
</protein>
<accession>A0AAW0JXF0</accession>
<name>A0AAW0JXF0_MYOGA</name>
<feature type="region of interest" description="Disordered" evidence="1">
    <location>
        <begin position="62"/>
        <end position="89"/>
    </location>
</feature>
<dbReference type="EMBL" id="JBBHLL010000014">
    <property type="protein sequence ID" value="KAK7831360.1"/>
    <property type="molecule type" value="Genomic_DNA"/>
</dbReference>